<dbReference type="Proteomes" id="UP001519460">
    <property type="component" value="Unassembled WGS sequence"/>
</dbReference>
<evidence type="ECO:0000313" key="1">
    <source>
        <dbReference type="EMBL" id="KAK7500402.1"/>
    </source>
</evidence>
<dbReference type="AlphaFoldDB" id="A0ABD0LLF5"/>
<accession>A0ABD0LLF5</accession>
<evidence type="ECO:0000313" key="2">
    <source>
        <dbReference type="Proteomes" id="UP001519460"/>
    </source>
</evidence>
<sequence>MLKNHHKIPNNDSHCRFTHAPRFMIVYVFRTSNSFPRNRDSIQLRKDIAHLAARIKRVMYEFCSLSDHIQEDESENKRRLPASISTSATIHLSRAFRVPSPP</sequence>
<keyword evidence="2" id="KW-1185">Reference proteome</keyword>
<name>A0ABD0LLF5_9CAEN</name>
<reference evidence="1 2" key="1">
    <citation type="journal article" date="2023" name="Sci. Data">
        <title>Genome assembly of the Korean intertidal mud-creeper Batillaria attramentaria.</title>
        <authorList>
            <person name="Patra A.K."/>
            <person name="Ho P.T."/>
            <person name="Jun S."/>
            <person name="Lee S.J."/>
            <person name="Kim Y."/>
            <person name="Won Y.J."/>
        </authorList>
    </citation>
    <scope>NUCLEOTIDE SEQUENCE [LARGE SCALE GENOMIC DNA]</scope>
    <source>
        <strain evidence="1">Wonlab-2016</strain>
    </source>
</reference>
<gene>
    <name evidence="1" type="ORF">BaRGS_00008309</name>
</gene>
<proteinExistence type="predicted"/>
<organism evidence="1 2">
    <name type="scientific">Batillaria attramentaria</name>
    <dbReference type="NCBI Taxonomy" id="370345"/>
    <lineage>
        <taxon>Eukaryota</taxon>
        <taxon>Metazoa</taxon>
        <taxon>Spiralia</taxon>
        <taxon>Lophotrochozoa</taxon>
        <taxon>Mollusca</taxon>
        <taxon>Gastropoda</taxon>
        <taxon>Caenogastropoda</taxon>
        <taxon>Sorbeoconcha</taxon>
        <taxon>Cerithioidea</taxon>
        <taxon>Batillariidae</taxon>
        <taxon>Batillaria</taxon>
    </lineage>
</organism>
<dbReference type="EMBL" id="JACVVK020000037">
    <property type="protein sequence ID" value="KAK7500402.1"/>
    <property type="molecule type" value="Genomic_DNA"/>
</dbReference>
<protein>
    <submittedName>
        <fullName evidence="1">Uncharacterized protein</fullName>
    </submittedName>
</protein>
<comment type="caution">
    <text evidence="1">The sequence shown here is derived from an EMBL/GenBank/DDBJ whole genome shotgun (WGS) entry which is preliminary data.</text>
</comment>